<dbReference type="Proteomes" id="UP000515153">
    <property type="component" value="Unplaced"/>
</dbReference>
<evidence type="ECO:0000313" key="5">
    <source>
        <dbReference type="RefSeq" id="XP_030981221.1"/>
    </source>
</evidence>
<dbReference type="RefSeq" id="XP_030981221.1">
    <property type="nucleotide sequence ID" value="XM_031127012.1"/>
</dbReference>
<accession>A0A6P8B1X1</accession>
<comment type="similarity">
    <text evidence="1">Belongs to the NmrA-type oxidoreductase family.</text>
</comment>
<dbReference type="InterPro" id="IPR051164">
    <property type="entry name" value="NmrA-like_oxidored"/>
</dbReference>
<dbReference type="GO" id="GO:0005634">
    <property type="term" value="C:nucleus"/>
    <property type="evidence" value="ECO:0007669"/>
    <property type="project" value="TreeGrafter"/>
</dbReference>
<dbReference type="KEGG" id="pgri:PgNI_06994"/>
<protein>
    <recommendedName>
        <fullName evidence="3">NmrA-like domain-containing protein</fullName>
    </recommendedName>
</protein>
<dbReference type="InterPro" id="IPR020904">
    <property type="entry name" value="Sc_DH/Rdtase_CS"/>
</dbReference>
<gene>
    <name evidence="5" type="ORF">PgNI_06994</name>
</gene>
<evidence type="ECO:0000256" key="1">
    <source>
        <dbReference type="ARBA" id="ARBA00006328"/>
    </source>
</evidence>
<keyword evidence="4" id="KW-1185">Reference proteome</keyword>
<dbReference type="PANTHER" id="PTHR42748:SF28">
    <property type="entry name" value="NMRA-LIKE DOMAIN-CONTAINING PROTEIN"/>
    <property type="match status" value="1"/>
</dbReference>
<proteinExistence type="inferred from homology"/>
<dbReference type="InterPro" id="IPR002347">
    <property type="entry name" value="SDR_fam"/>
</dbReference>
<dbReference type="PANTHER" id="PTHR42748">
    <property type="entry name" value="NITROGEN METABOLITE REPRESSION PROTEIN NMRA FAMILY MEMBER"/>
    <property type="match status" value="1"/>
</dbReference>
<dbReference type="Gene3D" id="3.90.25.10">
    <property type="entry name" value="UDP-galactose 4-epimerase, domain 1"/>
    <property type="match status" value="1"/>
</dbReference>
<sequence>MGSIMEDEPTDSRKVVLITGGNSGIGAELAQRLHSKGYRVAITARRIAESENLVRDLDPSGETAMFAPCDVASYEQQAAAFSTVWARWGRLDVFIANAGGLDRDSKYNFGRRDVTIENLPPVPDTMCIDINLKGAIYGTVLAVHFMRQNKPDKGGRIVVVTSMLAQHVGVMLPEYAASKAGAQHWARSIAPVLQVKENVTVNVVSPGAYNTDIKPGFLEAFRPEHLCTKRAMMAAFDEFLDEEKGDRTGMVVEVAHDSLHFHDLPPTKAGELSKRNPRPYEPWFQGIHGEPSGLSWGIRRSHLEGGDDDNVKIIAVTGATGAQGGGVVNIMKKTPGWRIRAITRNPESDKAKQLAADGIEIVYGDFENIDSMTKAFDGVHAIFAVTDWWEPVFTSDVGRHEAGVIEERQGWNLALAASRNLSTLEHYFWSTSPSSKQVNCAEHPVDTPAMDYKAKVDARIKKDLPDLAARTTYLLFGYYPQNFATFAPIRPVLHPVLGKYIQTLPTRPDAIVLLSGSMEVNPGIWVRQALAAGSRAFGKYANVALEKWTFKQMMDEWSAVTGKDGLFVQCSPEAYEAMWGTRGKELAEQFKFGELCDPWMPTTDFISAQELGVDETEVVGFKGTIEGFHKMGAWD</sequence>
<reference evidence="5" key="2">
    <citation type="submission" date="2019-10" db="EMBL/GenBank/DDBJ databases">
        <authorList>
            <consortium name="NCBI Genome Project"/>
        </authorList>
    </citation>
    <scope>NUCLEOTIDE SEQUENCE</scope>
    <source>
        <strain evidence="5">NI907</strain>
    </source>
</reference>
<name>A0A6P8B1X1_PYRGI</name>
<feature type="domain" description="NmrA-like" evidence="3">
    <location>
        <begin position="312"/>
        <end position="591"/>
    </location>
</feature>
<dbReference type="OrthoDB" id="300709at2759"/>
<dbReference type="Pfam" id="PF05368">
    <property type="entry name" value="NmrA"/>
    <property type="match status" value="1"/>
</dbReference>
<dbReference type="Pfam" id="PF00106">
    <property type="entry name" value="adh_short"/>
    <property type="match status" value="1"/>
</dbReference>
<keyword evidence="2" id="KW-0521">NADP</keyword>
<evidence type="ECO:0000256" key="2">
    <source>
        <dbReference type="ARBA" id="ARBA00022857"/>
    </source>
</evidence>
<reference evidence="5" key="1">
    <citation type="journal article" date="2019" name="Mol. Biol. Evol.">
        <title>Blast fungal genomes show frequent chromosomal changes, gene gains and losses, and effector gene turnover.</title>
        <authorList>
            <person name="Gomez Luciano L.B."/>
            <person name="Jason Tsai I."/>
            <person name="Chuma I."/>
            <person name="Tosa Y."/>
            <person name="Chen Y.H."/>
            <person name="Li J.Y."/>
            <person name="Li M.Y."/>
            <person name="Jade Lu M.Y."/>
            <person name="Nakayashiki H."/>
            <person name="Li W.H."/>
        </authorList>
    </citation>
    <scope>NUCLEOTIDE SEQUENCE</scope>
    <source>
        <strain evidence="5">NI907</strain>
    </source>
</reference>
<dbReference type="SUPFAM" id="SSF51735">
    <property type="entry name" value="NAD(P)-binding Rossmann-fold domains"/>
    <property type="match status" value="2"/>
</dbReference>
<evidence type="ECO:0000313" key="4">
    <source>
        <dbReference type="Proteomes" id="UP000515153"/>
    </source>
</evidence>
<organism evidence="4 5">
    <name type="scientific">Pyricularia grisea</name>
    <name type="common">Crabgrass-specific blast fungus</name>
    <name type="synonym">Magnaporthe grisea</name>
    <dbReference type="NCBI Taxonomy" id="148305"/>
    <lineage>
        <taxon>Eukaryota</taxon>
        <taxon>Fungi</taxon>
        <taxon>Dikarya</taxon>
        <taxon>Ascomycota</taxon>
        <taxon>Pezizomycotina</taxon>
        <taxon>Sordariomycetes</taxon>
        <taxon>Sordariomycetidae</taxon>
        <taxon>Magnaporthales</taxon>
        <taxon>Pyriculariaceae</taxon>
        <taxon>Pyricularia</taxon>
    </lineage>
</organism>
<dbReference type="InterPro" id="IPR008030">
    <property type="entry name" value="NmrA-like"/>
</dbReference>
<dbReference type="PROSITE" id="PS00061">
    <property type="entry name" value="ADH_SHORT"/>
    <property type="match status" value="1"/>
</dbReference>
<evidence type="ECO:0000259" key="3">
    <source>
        <dbReference type="Pfam" id="PF05368"/>
    </source>
</evidence>
<dbReference type="Gene3D" id="3.40.50.720">
    <property type="entry name" value="NAD(P)-binding Rossmann-like Domain"/>
    <property type="match status" value="2"/>
</dbReference>
<dbReference type="GeneID" id="41961921"/>
<dbReference type="InterPro" id="IPR036291">
    <property type="entry name" value="NAD(P)-bd_dom_sf"/>
</dbReference>
<dbReference type="AlphaFoldDB" id="A0A6P8B1X1"/>
<reference evidence="5" key="3">
    <citation type="submission" date="2025-08" db="UniProtKB">
        <authorList>
            <consortium name="RefSeq"/>
        </authorList>
    </citation>
    <scope>IDENTIFICATION</scope>
    <source>
        <strain evidence="5">NI907</strain>
    </source>
</reference>
<dbReference type="PRINTS" id="PR00081">
    <property type="entry name" value="GDHRDH"/>
</dbReference>